<comment type="caution">
    <text evidence="3">The sequence shown here is derived from an EMBL/GenBank/DDBJ whole genome shotgun (WGS) entry which is preliminary data.</text>
</comment>
<dbReference type="Proteomes" id="UP001165065">
    <property type="component" value="Unassembled WGS sequence"/>
</dbReference>
<evidence type="ECO:0000313" key="3">
    <source>
        <dbReference type="EMBL" id="GMI23242.1"/>
    </source>
</evidence>
<dbReference type="PANTHER" id="PTHR45824:SF29">
    <property type="entry name" value="GH16843P"/>
    <property type="match status" value="1"/>
</dbReference>
<dbReference type="InterPro" id="IPR001251">
    <property type="entry name" value="CRAL-TRIO_dom"/>
</dbReference>
<gene>
    <name evidence="3" type="ORF">TrCOL_g3540</name>
</gene>
<dbReference type="PROSITE" id="PS50191">
    <property type="entry name" value="CRAL_TRIO"/>
    <property type="match status" value="1"/>
</dbReference>
<dbReference type="PANTHER" id="PTHR45824">
    <property type="entry name" value="GH16843P"/>
    <property type="match status" value="1"/>
</dbReference>
<dbReference type="InterPro" id="IPR052578">
    <property type="entry name" value="PI_Transfer_CRAL-TRIO"/>
</dbReference>
<dbReference type="OrthoDB" id="202667at2759"/>
<sequence length="493" mass="55161">MVIKRPDHELLELIGHLKLSCSFDASISQKTGKPPKFSGRSFVKCLTMDSGSASSPEEAEEILRQLVQEGYLLRSSGTSNSASPIKDKVHYRFNDVKISANHRRASSSPKLIRSSTSSSLPSRSLSSNDENREKNETFRSLQYFALTFVSINLYHYVSLYYPHESFARFLLTFFIASASVALLSLNFGGSKNRSEDISSTDEAQSPTAALAAGAAEPTAAEFKSSSATSMVYPVPDADASKLRSDLSIILPESKSIITDTYLKSVLSQPNSKKRSERRTIEYARKKFEAYMEWRSKSGVDELLSAGQDSDLNIEFLEGAVYWHGVDKSGRPILWENFGAMDWRRFDSARKIRFYVLLFESVYRVMPEGVTQFTVVADSQTLPYARAVTKPAFFLGMAKLFVKAFPDRLGFFLAKSNAVAQALMKLMKPVLPLSIKSKMLLPSNFKEELIKILPNGEQDVPDWLGGTNRHPDSITKNLDGMIEDIKRQMEAHVR</sequence>
<dbReference type="Gene3D" id="3.40.525.10">
    <property type="entry name" value="CRAL-TRIO lipid binding domain"/>
    <property type="match status" value="1"/>
</dbReference>
<feature type="region of interest" description="Disordered" evidence="1">
    <location>
        <begin position="101"/>
        <end position="133"/>
    </location>
</feature>
<evidence type="ECO:0000259" key="2">
    <source>
        <dbReference type="PROSITE" id="PS50191"/>
    </source>
</evidence>
<dbReference type="CDD" id="cd00170">
    <property type="entry name" value="SEC14"/>
    <property type="match status" value="1"/>
</dbReference>
<protein>
    <recommendedName>
        <fullName evidence="2">CRAL-TRIO domain-containing protein</fullName>
    </recommendedName>
</protein>
<feature type="compositionally biased region" description="Low complexity" evidence="1">
    <location>
        <begin position="106"/>
        <end position="127"/>
    </location>
</feature>
<evidence type="ECO:0000256" key="1">
    <source>
        <dbReference type="SAM" id="MobiDB-lite"/>
    </source>
</evidence>
<dbReference type="EMBL" id="BRYA01000564">
    <property type="protein sequence ID" value="GMI23242.1"/>
    <property type="molecule type" value="Genomic_DNA"/>
</dbReference>
<dbReference type="Pfam" id="PF00650">
    <property type="entry name" value="CRAL_TRIO"/>
    <property type="match status" value="1"/>
</dbReference>
<dbReference type="SUPFAM" id="SSF52087">
    <property type="entry name" value="CRAL/TRIO domain"/>
    <property type="match status" value="1"/>
</dbReference>
<organism evidence="3 4">
    <name type="scientific">Triparma columacea</name>
    <dbReference type="NCBI Taxonomy" id="722753"/>
    <lineage>
        <taxon>Eukaryota</taxon>
        <taxon>Sar</taxon>
        <taxon>Stramenopiles</taxon>
        <taxon>Ochrophyta</taxon>
        <taxon>Bolidophyceae</taxon>
        <taxon>Parmales</taxon>
        <taxon>Triparmaceae</taxon>
        <taxon>Triparma</taxon>
    </lineage>
</organism>
<feature type="domain" description="CRAL-TRIO" evidence="2">
    <location>
        <begin position="308"/>
        <end position="471"/>
    </location>
</feature>
<proteinExistence type="predicted"/>
<dbReference type="InterPro" id="IPR036865">
    <property type="entry name" value="CRAL-TRIO_dom_sf"/>
</dbReference>
<name>A0A9W7L333_9STRA</name>
<dbReference type="AlphaFoldDB" id="A0A9W7L333"/>
<reference evidence="4" key="1">
    <citation type="journal article" date="2023" name="Commun. Biol.">
        <title>Genome analysis of Parmales, the sister group of diatoms, reveals the evolutionary specialization of diatoms from phago-mixotrophs to photoautotrophs.</title>
        <authorList>
            <person name="Ban H."/>
            <person name="Sato S."/>
            <person name="Yoshikawa S."/>
            <person name="Yamada K."/>
            <person name="Nakamura Y."/>
            <person name="Ichinomiya M."/>
            <person name="Sato N."/>
            <person name="Blanc-Mathieu R."/>
            <person name="Endo H."/>
            <person name="Kuwata A."/>
            <person name="Ogata H."/>
        </authorList>
    </citation>
    <scope>NUCLEOTIDE SEQUENCE [LARGE SCALE GENOMIC DNA]</scope>
</reference>
<dbReference type="SMART" id="SM00516">
    <property type="entry name" value="SEC14"/>
    <property type="match status" value="1"/>
</dbReference>
<evidence type="ECO:0000313" key="4">
    <source>
        <dbReference type="Proteomes" id="UP001165065"/>
    </source>
</evidence>
<dbReference type="GO" id="GO:0008526">
    <property type="term" value="F:phosphatidylinositol transfer activity"/>
    <property type="evidence" value="ECO:0007669"/>
    <property type="project" value="TreeGrafter"/>
</dbReference>
<accession>A0A9W7L333</accession>
<keyword evidence="4" id="KW-1185">Reference proteome</keyword>